<dbReference type="InterPro" id="IPR036388">
    <property type="entry name" value="WH-like_DNA-bd_sf"/>
</dbReference>
<gene>
    <name evidence="8" type="ORF">CALMAC_LOCUS343</name>
</gene>
<keyword evidence="3 6" id="KW-0238">DNA-binding</keyword>
<dbReference type="SUPFAM" id="SSF46785">
    <property type="entry name" value="Winged helix' DNA-binding domain"/>
    <property type="match status" value="1"/>
</dbReference>
<evidence type="ECO:0000256" key="2">
    <source>
        <dbReference type="ARBA" id="ARBA00023015"/>
    </source>
</evidence>
<dbReference type="InterPro" id="IPR001766">
    <property type="entry name" value="Fork_head_dom"/>
</dbReference>
<protein>
    <recommendedName>
        <fullName evidence="7">Fork-head domain-containing protein</fullName>
    </recommendedName>
</protein>
<dbReference type="InterPro" id="IPR049624">
    <property type="entry name" value="FOXN1_4"/>
</dbReference>
<proteinExistence type="predicted"/>
<dbReference type="SMART" id="SM00339">
    <property type="entry name" value="FH"/>
    <property type="match status" value="1"/>
</dbReference>
<dbReference type="EMBL" id="CAACVG010000375">
    <property type="protein sequence ID" value="VEN33994.1"/>
    <property type="molecule type" value="Genomic_DNA"/>
</dbReference>
<dbReference type="InterPro" id="IPR036390">
    <property type="entry name" value="WH_DNA-bd_sf"/>
</dbReference>
<organism evidence="8 9">
    <name type="scientific">Callosobruchus maculatus</name>
    <name type="common">Southern cowpea weevil</name>
    <name type="synonym">Pulse bruchid</name>
    <dbReference type="NCBI Taxonomy" id="64391"/>
    <lineage>
        <taxon>Eukaryota</taxon>
        <taxon>Metazoa</taxon>
        <taxon>Ecdysozoa</taxon>
        <taxon>Arthropoda</taxon>
        <taxon>Hexapoda</taxon>
        <taxon>Insecta</taxon>
        <taxon>Pterygota</taxon>
        <taxon>Neoptera</taxon>
        <taxon>Endopterygota</taxon>
        <taxon>Coleoptera</taxon>
        <taxon>Polyphaga</taxon>
        <taxon>Cucujiformia</taxon>
        <taxon>Chrysomeloidea</taxon>
        <taxon>Chrysomelidae</taxon>
        <taxon>Bruchinae</taxon>
        <taxon>Bruchini</taxon>
        <taxon>Callosobruchus</taxon>
    </lineage>
</organism>
<dbReference type="OrthoDB" id="10070006at2759"/>
<dbReference type="Gene3D" id="1.10.10.10">
    <property type="entry name" value="Winged helix-like DNA-binding domain superfamily/Winged helix DNA-binding domain"/>
    <property type="match status" value="1"/>
</dbReference>
<evidence type="ECO:0000256" key="5">
    <source>
        <dbReference type="ARBA" id="ARBA00023242"/>
    </source>
</evidence>
<dbReference type="Proteomes" id="UP000410492">
    <property type="component" value="Unassembled WGS sequence"/>
</dbReference>
<dbReference type="PROSITE" id="PS00658">
    <property type="entry name" value="FORK_HEAD_2"/>
    <property type="match status" value="1"/>
</dbReference>
<dbReference type="PANTHER" id="PTHR46721">
    <property type="entry name" value="FORKHEAD BOX PROTEIN N1"/>
    <property type="match status" value="1"/>
</dbReference>
<dbReference type="GO" id="GO:0005634">
    <property type="term" value="C:nucleus"/>
    <property type="evidence" value="ECO:0007669"/>
    <property type="project" value="UniProtKB-SubCell"/>
</dbReference>
<dbReference type="GO" id="GO:0000976">
    <property type="term" value="F:transcription cis-regulatory region binding"/>
    <property type="evidence" value="ECO:0007669"/>
    <property type="project" value="TreeGrafter"/>
</dbReference>
<reference evidence="8 9" key="1">
    <citation type="submission" date="2019-01" db="EMBL/GenBank/DDBJ databases">
        <authorList>
            <person name="Sayadi A."/>
        </authorList>
    </citation>
    <scope>NUCLEOTIDE SEQUENCE [LARGE SCALE GENOMIC DNA]</scope>
</reference>
<dbReference type="PANTHER" id="PTHR46721:SF3">
    <property type="entry name" value="FORKHEAD BOX N1"/>
    <property type="match status" value="1"/>
</dbReference>
<evidence type="ECO:0000256" key="4">
    <source>
        <dbReference type="ARBA" id="ARBA00023163"/>
    </source>
</evidence>
<dbReference type="PROSITE" id="PS50039">
    <property type="entry name" value="FORK_HEAD_3"/>
    <property type="match status" value="1"/>
</dbReference>
<keyword evidence="1" id="KW-0217">Developmental protein</keyword>
<comment type="subcellular location">
    <subcellularLocation>
        <location evidence="6">Nucleus</location>
    </subcellularLocation>
</comment>
<evidence type="ECO:0000313" key="9">
    <source>
        <dbReference type="Proteomes" id="UP000410492"/>
    </source>
</evidence>
<keyword evidence="9" id="KW-1185">Reference proteome</keyword>
<accession>A0A653BFD4</accession>
<evidence type="ECO:0000256" key="3">
    <source>
        <dbReference type="ARBA" id="ARBA00023125"/>
    </source>
</evidence>
<feature type="domain" description="Fork-head" evidence="7">
    <location>
        <begin position="261"/>
        <end position="319"/>
    </location>
</feature>
<sequence>MPDFDENTIGHDESPVENKTNLEAMSAAMDMFLTASDSLSFPDILDIDIKSEIDTLVGGHNDLSGFNFNDMPALEFEDVHDIRWFNSNSNQSTLDFSGGDGDGPTMVNPNAVMPVVSLANNARSPSPSFRDSHLTFSPATIKIPASKAKAVVEAAAQQAVKKDLVRNLQDVGAIAADRHKRTAQVQTQVKLAKVTPILAKPATTATSLIRTVTPTHVRKVVPAAAAAATVPATLASRTTVFSDGTGDDVRAQLRAFPKPAHFPYFKTAPNGWKNSVRHNLSLNKCFEKIEKPALNGAQRKGCLWAMNPAKISKMDDENT</sequence>
<dbReference type="GO" id="GO:0000981">
    <property type="term" value="F:DNA-binding transcription factor activity, RNA polymerase II-specific"/>
    <property type="evidence" value="ECO:0007669"/>
    <property type="project" value="TreeGrafter"/>
</dbReference>
<evidence type="ECO:0000259" key="7">
    <source>
        <dbReference type="PROSITE" id="PS50039"/>
    </source>
</evidence>
<keyword evidence="5 6" id="KW-0539">Nucleus</keyword>
<keyword evidence="4" id="KW-0804">Transcription</keyword>
<evidence type="ECO:0000256" key="6">
    <source>
        <dbReference type="PROSITE-ProRule" id="PRU00089"/>
    </source>
</evidence>
<evidence type="ECO:0000256" key="1">
    <source>
        <dbReference type="ARBA" id="ARBA00022473"/>
    </source>
</evidence>
<name>A0A653BFD4_CALMS</name>
<dbReference type="Pfam" id="PF00250">
    <property type="entry name" value="Forkhead"/>
    <property type="match status" value="1"/>
</dbReference>
<keyword evidence="2" id="KW-0805">Transcription regulation</keyword>
<evidence type="ECO:0000313" key="8">
    <source>
        <dbReference type="EMBL" id="VEN33994.1"/>
    </source>
</evidence>
<dbReference type="InterPro" id="IPR030456">
    <property type="entry name" value="TF_fork_head_CS_2"/>
</dbReference>
<feature type="DNA-binding region" description="Fork-head" evidence="6">
    <location>
        <begin position="261"/>
        <end position="319"/>
    </location>
</feature>
<dbReference type="AlphaFoldDB" id="A0A653BFD4"/>